<evidence type="ECO:0000256" key="4">
    <source>
        <dbReference type="SAM" id="MobiDB-lite"/>
    </source>
</evidence>
<evidence type="ECO:0000313" key="9">
    <source>
        <dbReference type="Proteomes" id="UP001231518"/>
    </source>
</evidence>
<accession>A0AAD7Z280</accession>
<feature type="region of interest" description="Disordered" evidence="4">
    <location>
        <begin position="1"/>
        <end position="44"/>
    </location>
</feature>
<evidence type="ECO:0000256" key="1">
    <source>
        <dbReference type="ARBA" id="ARBA00004123"/>
    </source>
</evidence>
<dbReference type="SMART" id="SM00545">
    <property type="entry name" value="JmjN"/>
    <property type="match status" value="1"/>
</dbReference>
<name>A0AAD7Z280_MYTSE</name>
<gene>
    <name evidence="8" type="ORF">PYW07_000048</name>
</gene>
<dbReference type="Proteomes" id="UP001231518">
    <property type="component" value="Chromosome 1"/>
</dbReference>
<dbReference type="Pfam" id="PF02373">
    <property type="entry name" value="JmjC"/>
    <property type="match status" value="1"/>
</dbReference>
<dbReference type="GO" id="GO:0003677">
    <property type="term" value="F:DNA binding"/>
    <property type="evidence" value="ECO:0007669"/>
    <property type="project" value="InterPro"/>
</dbReference>
<evidence type="ECO:0000259" key="7">
    <source>
        <dbReference type="PROSITE" id="PS51184"/>
    </source>
</evidence>
<feature type="compositionally biased region" description="Basic and acidic residues" evidence="4">
    <location>
        <begin position="588"/>
        <end position="606"/>
    </location>
</feature>
<keyword evidence="2" id="KW-0539">Nucleus</keyword>
<dbReference type="EMBL" id="JARGEI010000001">
    <property type="protein sequence ID" value="KAJ8736777.1"/>
    <property type="molecule type" value="Genomic_DNA"/>
</dbReference>
<feature type="region of interest" description="Disordered" evidence="4">
    <location>
        <begin position="548"/>
        <end position="639"/>
    </location>
</feature>
<dbReference type="InterPro" id="IPR003349">
    <property type="entry name" value="JmjN"/>
</dbReference>
<evidence type="ECO:0000256" key="3">
    <source>
        <dbReference type="SAM" id="Coils"/>
    </source>
</evidence>
<feature type="compositionally biased region" description="Low complexity" evidence="4">
    <location>
        <begin position="553"/>
        <end position="569"/>
    </location>
</feature>
<dbReference type="GO" id="GO:0010468">
    <property type="term" value="P:regulation of gene expression"/>
    <property type="evidence" value="ECO:0007669"/>
    <property type="project" value="TreeGrafter"/>
</dbReference>
<dbReference type="PROSITE" id="PS51011">
    <property type="entry name" value="ARID"/>
    <property type="match status" value="1"/>
</dbReference>
<keyword evidence="9" id="KW-1185">Reference proteome</keyword>
<feature type="region of interest" description="Disordered" evidence="4">
    <location>
        <begin position="470"/>
        <end position="532"/>
    </location>
</feature>
<sequence>MRQARSRRVQAQRKFAQGAYVPPNVTTLPTNDNRRDTNPETKNITINHMPATSLLDVVSLQNADSSRSSSEAPSRIQSQPVVLIERLGGRQISRDASPLLVEIRSKPITMKSGFKKAADTPKVHATRQNVEVIKRLHPMSLRSRRLSKLELNRLTARNSVFKRKRPAKRVSRTYSSDDEDEPLIFHKTRVAQIKKSSAASSHNNTSGMVSKQKSTKKLLVPRKITREVKKSRLLKQTSGKSAPQKRTAVGSTPEQYAGISVSVKAESVTSEEDNHLAMPSLNDQLTCDSFPDDLLYINGPDDLAAPEDPVATEIPVTPKVPVSVTKEVPMAAHIPAAPVVPAGADDDIEDYPVKPDGPYRLKATSDKTLPCYSYTDPGEFSDQSDIGGMSAVTAARLDEALCYLDDLPDADRESFYGSDNEVVKQCRERKKAQELENQRSLEAELANEDADAEESQDGLLLQMGKKSDSLKGKVLPDYDSDYSDSPNLVYESDSSEKCDEPKPVAKQNGTRLCNSPEPGPSGMQSNYSINTRKRSRDKLYESLLLENKHNGDSSDVPSSSNDVPCSSSSFNARRKLRKGKRTVAARGTDQDLIDKSEEQVDCRNGDPTDISPDNKAGPSRNKREPHNNEAGEQSDAGPYADIRIDNVQSIEIANLTDSDKPAAPKKSARFTSPASSSNNAERAKVLRARRDRAKITYQRQLTFKKRLAESKQDRIRKAHKKEIQVLEAKKQKEILRVMAENKDYEAEISRLHERFNQMLKNKETEFTRLAQQVREKTRAEMEADRRLFEEADNLASALDKEKDAKDMNAPESAAEEEPIPTGQLGGSLEEGPVFYPSEEEFKDPIAYYEKIFPDVIKFGICKVVPPAGWKPPPTEVNGEVKFEPMHQYVPRLFNRWGPATREYAAIKMCLYNQNITWTRPPCLDCVEVDLPKLYHTVQRFGGLETVSNKKRWAKVGEEMGFHGPLGRVDYIYMRYLLPYETLTARERQESMRRLELAWNKKNQKLLERANNPLFRQQRMLGTLDSSDEEEGAEDTDTAFALKSAEDCVLKGQAMFHSRFKKISTCVLDNTFGAEAATLTTKKAEEVYWQLVTSGVEHACVLSAAIATDQECHGFTTTEEPYASDPWNPKKMMDDKRNVLHYLGRQMGVTMPTLLIGMVFSTSCWHKDPHKVAWNEYQSKGPTRVWYAIPAGQADNFRMAVETLSPVACQNKDLWLSSENIMIPPDVLRKHNVSLTRITQEENEFILALPGAYTCNICTGYTEAESVYFAPPSWLDDMWEVFKVARANCEPTMFSMEHLLYKIGCDENPDLEILKRALPIYDQMLRDEVTNRQILQERGLTFVQRPLDLKELEKAMLKPRPLPECTYCRATLFLSKVRGLLPGKDSELCLEHTRLLLESKKYTKKDVTPLRVYIHVSVSELNRVHVAMRARLERMTAAATK</sequence>
<dbReference type="PROSITE" id="PS51184">
    <property type="entry name" value="JMJC"/>
    <property type="match status" value="1"/>
</dbReference>
<feature type="compositionally biased region" description="Acidic residues" evidence="4">
    <location>
        <begin position="445"/>
        <end position="456"/>
    </location>
</feature>
<dbReference type="SMART" id="SM00558">
    <property type="entry name" value="JmjC"/>
    <property type="match status" value="1"/>
</dbReference>
<comment type="subcellular location">
    <subcellularLocation>
        <location evidence="1">Nucleus</location>
    </subcellularLocation>
</comment>
<feature type="region of interest" description="Disordered" evidence="4">
    <location>
        <begin position="655"/>
        <end position="683"/>
    </location>
</feature>
<feature type="region of interest" description="Disordered" evidence="4">
    <location>
        <begin position="194"/>
        <end position="215"/>
    </location>
</feature>
<feature type="coiled-coil region" evidence="3">
    <location>
        <begin position="716"/>
        <end position="779"/>
    </location>
</feature>
<evidence type="ECO:0000259" key="5">
    <source>
        <dbReference type="PROSITE" id="PS51011"/>
    </source>
</evidence>
<organism evidence="8 9">
    <name type="scientific">Mythimna separata</name>
    <name type="common">Oriental armyworm</name>
    <name type="synonym">Pseudaletia separata</name>
    <dbReference type="NCBI Taxonomy" id="271217"/>
    <lineage>
        <taxon>Eukaryota</taxon>
        <taxon>Metazoa</taxon>
        <taxon>Ecdysozoa</taxon>
        <taxon>Arthropoda</taxon>
        <taxon>Hexapoda</taxon>
        <taxon>Insecta</taxon>
        <taxon>Pterygota</taxon>
        <taxon>Neoptera</taxon>
        <taxon>Endopterygota</taxon>
        <taxon>Lepidoptera</taxon>
        <taxon>Glossata</taxon>
        <taxon>Ditrysia</taxon>
        <taxon>Noctuoidea</taxon>
        <taxon>Noctuidae</taxon>
        <taxon>Noctuinae</taxon>
        <taxon>Hadenini</taxon>
        <taxon>Mythimna</taxon>
    </lineage>
</organism>
<feature type="region of interest" description="Disordered" evidence="4">
    <location>
        <begin position="795"/>
        <end position="830"/>
    </location>
</feature>
<dbReference type="PANTHER" id="PTHR10694">
    <property type="entry name" value="LYSINE-SPECIFIC DEMETHYLASE"/>
    <property type="match status" value="1"/>
</dbReference>
<dbReference type="Gene3D" id="2.60.120.650">
    <property type="entry name" value="Cupin"/>
    <property type="match status" value="1"/>
</dbReference>
<evidence type="ECO:0000256" key="2">
    <source>
        <dbReference type="ARBA" id="ARBA00023242"/>
    </source>
</evidence>
<feature type="domain" description="JmjC" evidence="7">
    <location>
        <begin position="1120"/>
        <end position="1285"/>
    </location>
</feature>
<feature type="region of interest" description="Disordered" evidence="4">
    <location>
        <begin position="230"/>
        <end position="253"/>
    </location>
</feature>
<evidence type="ECO:0000313" key="8">
    <source>
        <dbReference type="EMBL" id="KAJ8736777.1"/>
    </source>
</evidence>
<dbReference type="SMART" id="SM01014">
    <property type="entry name" value="ARID"/>
    <property type="match status" value="1"/>
</dbReference>
<feature type="domain" description="ARID" evidence="5">
    <location>
        <begin position="896"/>
        <end position="984"/>
    </location>
</feature>
<feature type="domain" description="JmjN" evidence="6">
    <location>
        <begin position="831"/>
        <end position="872"/>
    </location>
</feature>
<dbReference type="SUPFAM" id="SSF51197">
    <property type="entry name" value="Clavaminate synthase-like"/>
    <property type="match status" value="1"/>
</dbReference>
<dbReference type="GO" id="GO:0000785">
    <property type="term" value="C:chromatin"/>
    <property type="evidence" value="ECO:0007669"/>
    <property type="project" value="TreeGrafter"/>
</dbReference>
<feature type="compositionally biased region" description="Basic residues" evidence="4">
    <location>
        <begin position="1"/>
        <end position="11"/>
    </location>
</feature>
<dbReference type="SUPFAM" id="SSF46774">
    <property type="entry name" value="ARID-like"/>
    <property type="match status" value="1"/>
</dbReference>
<dbReference type="InterPro" id="IPR003347">
    <property type="entry name" value="JmjC_dom"/>
</dbReference>
<reference evidence="8" key="1">
    <citation type="submission" date="2023-03" db="EMBL/GenBank/DDBJ databases">
        <title>Chromosome-level genomes of two armyworms, Mythimna separata and Mythimna loreyi, provide insights into the biosynthesis and reception of sex pheromones.</title>
        <authorList>
            <person name="Zhao H."/>
        </authorList>
    </citation>
    <scope>NUCLEOTIDE SEQUENCE</scope>
    <source>
        <strain evidence="8">BeijingLab</strain>
        <tissue evidence="8">Pupa</tissue>
    </source>
</reference>
<dbReference type="Pfam" id="PF01388">
    <property type="entry name" value="ARID"/>
    <property type="match status" value="1"/>
</dbReference>
<dbReference type="Pfam" id="PF02375">
    <property type="entry name" value="JmjN"/>
    <property type="match status" value="1"/>
</dbReference>
<dbReference type="InterPro" id="IPR036431">
    <property type="entry name" value="ARID_dom_sf"/>
</dbReference>
<dbReference type="PROSITE" id="PS51183">
    <property type="entry name" value="JMJN"/>
    <property type="match status" value="1"/>
</dbReference>
<feature type="compositionally biased region" description="Polar residues" evidence="4">
    <location>
        <begin position="669"/>
        <end position="680"/>
    </location>
</feature>
<feature type="compositionally biased region" description="Polar residues" evidence="4">
    <location>
        <begin position="194"/>
        <end position="212"/>
    </location>
</feature>
<feature type="compositionally biased region" description="Basic and acidic residues" evidence="4">
    <location>
        <begin position="494"/>
        <end position="503"/>
    </location>
</feature>
<dbReference type="SMART" id="SM00501">
    <property type="entry name" value="BRIGHT"/>
    <property type="match status" value="1"/>
</dbReference>
<dbReference type="GO" id="GO:0006338">
    <property type="term" value="P:chromatin remodeling"/>
    <property type="evidence" value="ECO:0007669"/>
    <property type="project" value="TreeGrafter"/>
</dbReference>
<evidence type="ECO:0000259" key="6">
    <source>
        <dbReference type="PROSITE" id="PS51183"/>
    </source>
</evidence>
<proteinExistence type="predicted"/>
<feature type="compositionally biased region" description="Basic and acidic residues" evidence="4">
    <location>
        <begin position="433"/>
        <end position="442"/>
    </location>
</feature>
<protein>
    <submittedName>
        <fullName evidence="8">Uncharacterized protein</fullName>
    </submittedName>
</protein>
<comment type="caution">
    <text evidence="8">The sequence shown here is derived from an EMBL/GenBank/DDBJ whole genome shotgun (WGS) entry which is preliminary data.</text>
</comment>
<feature type="region of interest" description="Disordered" evidence="4">
    <location>
        <begin position="433"/>
        <end position="457"/>
    </location>
</feature>
<dbReference type="GO" id="GO:0005634">
    <property type="term" value="C:nucleus"/>
    <property type="evidence" value="ECO:0007669"/>
    <property type="project" value="UniProtKB-SubCell"/>
</dbReference>
<feature type="compositionally biased region" description="Basic residues" evidence="4">
    <location>
        <begin position="572"/>
        <end position="583"/>
    </location>
</feature>
<dbReference type="Gene3D" id="1.10.150.60">
    <property type="entry name" value="ARID DNA-binding domain"/>
    <property type="match status" value="1"/>
</dbReference>
<dbReference type="PANTHER" id="PTHR10694:SF113">
    <property type="entry name" value="PROTEIN JUMONJI"/>
    <property type="match status" value="1"/>
</dbReference>
<dbReference type="InterPro" id="IPR001606">
    <property type="entry name" value="ARID_dom"/>
</dbReference>
<feature type="compositionally biased region" description="Basic and acidic residues" evidence="4">
    <location>
        <begin position="798"/>
        <end position="808"/>
    </location>
</feature>
<keyword evidence="3" id="KW-0175">Coiled coil</keyword>